<gene>
    <name evidence="1" type="ORF">Nlim_1882</name>
</gene>
<dbReference type="EMBL" id="AEGP01000066">
    <property type="protein sequence ID" value="EGG41076.1"/>
    <property type="molecule type" value="Genomic_DNA"/>
</dbReference>
<sequence>MDCHGCKKKVTVFIKNPKYLNKNINRARNDNPIYPAFGTAKISEHSRGLLKGKCNRSGKVFRIKGKFVMEDIGRYDHFEWHVN</sequence>
<proteinExistence type="predicted"/>
<protein>
    <submittedName>
        <fullName evidence="1">Uncharacterized protein</fullName>
    </submittedName>
</protein>
<name>F3KNA1_9ARCH</name>
<reference evidence="1" key="1">
    <citation type="journal article" date="2011" name="PLoS ONE">
        <title>Genome of a low-salinity ammonia-oxidizing archaeon determined by single-cell and metagenomic analysis.</title>
        <authorList>
            <person name="Blainey P.C."/>
            <person name="Mosier A.C."/>
            <person name="Potanina A."/>
            <person name="Francis C.A."/>
            <person name="Quake S.R."/>
        </authorList>
    </citation>
    <scope>NUCLEOTIDE SEQUENCE [LARGE SCALE GENOMIC DNA]</scope>
    <source>
        <strain evidence="1">SFB1</strain>
    </source>
</reference>
<dbReference type="AlphaFoldDB" id="F3KNA1"/>
<dbReference type="Proteomes" id="UP000004348">
    <property type="component" value="Chromosome"/>
</dbReference>
<evidence type="ECO:0000313" key="1">
    <source>
        <dbReference type="EMBL" id="EGG41076.1"/>
    </source>
</evidence>
<dbReference type="HOGENOM" id="CLU_2534508_0_0_2"/>
<comment type="caution">
    <text evidence="1">The sequence shown here is derived from an EMBL/GenBank/DDBJ whole genome shotgun (WGS) entry which is preliminary data.</text>
</comment>
<organism evidence="1">
    <name type="scientific">Candidatus Nitrosarchaeum limnium SFB1</name>
    <dbReference type="NCBI Taxonomy" id="886738"/>
    <lineage>
        <taxon>Archaea</taxon>
        <taxon>Nitrososphaerota</taxon>
        <taxon>Nitrososphaeria</taxon>
        <taxon>Nitrosopumilales</taxon>
        <taxon>Nitrosopumilaceae</taxon>
        <taxon>Nitrosarchaeum</taxon>
    </lineage>
</organism>
<accession>F3KNA1</accession>